<feature type="domain" description="Acyl-CoA dehydrogenase/oxidase C-terminal" evidence="6">
    <location>
        <begin position="204"/>
        <end position="336"/>
    </location>
</feature>
<accession>A0A1G7G065</accession>
<reference evidence="9" key="1">
    <citation type="submission" date="2016-10" db="EMBL/GenBank/DDBJ databases">
        <authorList>
            <person name="Varghese N."/>
            <person name="Submissions S."/>
        </authorList>
    </citation>
    <scope>NUCLEOTIDE SEQUENCE [LARGE SCALE GENOMIC DNA]</scope>
    <source>
        <strain evidence="9">DSM 10146</strain>
    </source>
</reference>
<dbReference type="InterPro" id="IPR013786">
    <property type="entry name" value="AcylCoA_DH/ox_N"/>
</dbReference>
<name>A0A1G7G065_9RHOB</name>
<evidence type="ECO:0000256" key="1">
    <source>
        <dbReference type="ARBA" id="ARBA00001974"/>
    </source>
</evidence>
<dbReference type="PANTHER" id="PTHR43884">
    <property type="entry name" value="ACYL-COA DEHYDROGENASE"/>
    <property type="match status" value="1"/>
</dbReference>
<proteinExistence type="inferred from homology"/>
<dbReference type="InterPro" id="IPR037069">
    <property type="entry name" value="AcylCoA_DH/ox_N_sf"/>
</dbReference>
<keyword evidence="5" id="KW-0560">Oxidoreductase</keyword>
<evidence type="ECO:0000259" key="7">
    <source>
        <dbReference type="Pfam" id="PF02771"/>
    </source>
</evidence>
<keyword evidence="4" id="KW-0274">FAD</keyword>
<dbReference type="Gene3D" id="1.10.540.10">
    <property type="entry name" value="Acyl-CoA dehydrogenase/oxidase, N-terminal domain"/>
    <property type="match status" value="1"/>
</dbReference>
<dbReference type="RefSeq" id="WP_089959773.1">
    <property type="nucleotide sequence ID" value="NZ_FNAV01000008.1"/>
</dbReference>
<evidence type="ECO:0000256" key="5">
    <source>
        <dbReference type="ARBA" id="ARBA00023002"/>
    </source>
</evidence>
<dbReference type="SUPFAM" id="SSF47203">
    <property type="entry name" value="Acyl-CoA dehydrogenase C-terminal domain-like"/>
    <property type="match status" value="1"/>
</dbReference>
<comment type="similarity">
    <text evidence="2">Belongs to the acyl-CoA dehydrogenase family.</text>
</comment>
<dbReference type="Proteomes" id="UP000198994">
    <property type="component" value="Unassembled WGS sequence"/>
</dbReference>
<dbReference type="InterPro" id="IPR009100">
    <property type="entry name" value="AcylCoA_DH/oxidase_NM_dom_sf"/>
</dbReference>
<dbReference type="Gene3D" id="2.40.110.10">
    <property type="entry name" value="Butyryl-CoA Dehydrogenase, subunit A, domain 2"/>
    <property type="match status" value="1"/>
</dbReference>
<comment type="cofactor">
    <cofactor evidence="1">
        <name>FAD</name>
        <dbReference type="ChEBI" id="CHEBI:57692"/>
    </cofactor>
</comment>
<gene>
    <name evidence="8" type="ORF">SAMN04488105_10825</name>
</gene>
<evidence type="ECO:0000259" key="6">
    <source>
        <dbReference type="Pfam" id="PF00441"/>
    </source>
</evidence>
<dbReference type="Pfam" id="PF02771">
    <property type="entry name" value="Acyl-CoA_dh_N"/>
    <property type="match status" value="1"/>
</dbReference>
<evidence type="ECO:0000313" key="9">
    <source>
        <dbReference type="Proteomes" id="UP000198994"/>
    </source>
</evidence>
<dbReference type="Gene3D" id="1.20.140.10">
    <property type="entry name" value="Butyryl-CoA Dehydrogenase, subunit A, domain 3"/>
    <property type="match status" value="1"/>
</dbReference>
<organism evidence="8 9">
    <name type="scientific">Salipiger thiooxidans</name>
    <dbReference type="NCBI Taxonomy" id="282683"/>
    <lineage>
        <taxon>Bacteria</taxon>
        <taxon>Pseudomonadati</taxon>
        <taxon>Pseudomonadota</taxon>
        <taxon>Alphaproteobacteria</taxon>
        <taxon>Rhodobacterales</taxon>
        <taxon>Roseobacteraceae</taxon>
        <taxon>Salipiger</taxon>
    </lineage>
</organism>
<dbReference type="CDD" id="cd00567">
    <property type="entry name" value="ACAD"/>
    <property type="match status" value="1"/>
</dbReference>
<feature type="domain" description="Acyl-CoA dehydrogenase/oxidase N-terminal" evidence="7">
    <location>
        <begin position="12"/>
        <end position="89"/>
    </location>
</feature>
<dbReference type="STRING" id="282683.SAMN04488105_10825"/>
<sequence length="355" mass="37491">MMDGTMNEDWIENARMIVESARAVVPADGNLARVRAARFQGCGFDRAVMAQAAELGWPLMRVAEDAGGLGLGLRETCALMEVLGAGLLPEPVLSTITAAALLQEALPEEAMTGEAVIVTAWQDATGDQGWQGGARDGTLQGTKVHVPGADGADLFAVLTCAGVAIVPRDAQGVTVESAETLDGCRPGRVRLDGVAAEILPCPRAEAVLQDARLAHAAYLLGLSGRALEITLDYLRVREQFGRPIGSFQSLQHRATEMKISLELSRAAIFATARRFDAGADPRARAHGAARCKLRASALAMLVAREAVQMHGAMGITDEADIGLFVRKAMAEANTYGSPREQRATLTGLLAEEHAA</sequence>
<dbReference type="EMBL" id="FNAV01000008">
    <property type="protein sequence ID" value="SDE81492.1"/>
    <property type="molecule type" value="Genomic_DNA"/>
</dbReference>
<dbReference type="Pfam" id="PF00441">
    <property type="entry name" value="Acyl-CoA_dh_1"/>
    <property type="match status" value="1"/>
</dbReference>
<evidence type="ECO:0000256" key="2">
    <source>
        <dbReference type="ARBA" id="ARBA00009347"/>
    </source>
</evidence>
<dbReference type="AlphaFoldDB" id="A0A1G7G065"/>
<evidence type="ECO:0000256" key="3">
    <source>
        <dbReference type="ARBA" id="ARBA00022630"/>
    </source>
</evidence>
<dbReference type="InterPro" id="IPR036250">
    <property type="entry name" value="AcylCo_DH-like_C"/>
</dbReference>
<dbReference type="OrthoDB" id="7328575at2"/>
<dbReference type="InterPro" id="IPR009075">
    <property type="entry name" value="AcylCo_DH/oxidase_C"/>
</dbReference>
<dbReference type="InterPro" id="IPR046373">
    <property type="entry name" value="Acyl-CoA_Oxase/DH_mid-dom_sf"/>
</dbReference>
<evidence type="ECO:0000256" key="4">
    <source>
        <dbReference type="ARBA" id="ARBA00022827"/>
    </source>
</evidence>
<dbReference type="GO" id="GO:0003995">
    <property type="term" value="F:acyl-CoA dehydrogenase activity"/>
    <property type="evidence" value="ECO:0007669"/>
    <property type="project" value="TreeGrafter"/>
</dbReference>
<dbReference type="SUPFAM" id="SSF56645">
    <property type="entry name" value="Acyl-CoA dehydrogenase NM domain-like"/>
    <property type="match status" value="1"/>
</dbReference>
<keyword evidence="3" id="KW-0285">Flavoprotein</keyword>
<evidence type="ECO:0000313" key="8">
    <source>
        <dbReference type="EMBL" id="SDE81492.1"/>
    </source>
</evidence>
<protein>
    <submittedName>
        <fullName evidence="8">Acyl-CoA dehydrogenase</fullName>
    </submittedName>
</protein>
<dbReference type="GO" id="GO:0050660">
    <property type="term" value="F:flavin adenine dinucleotide binding"/>
    <property type="evidence" value="ECO:0007669"/>
    <property type="project" value="InterPro"/>
</dbReference>
<keyword evidence="9" id="KW-1185">Reference proteome</keyword>
<dbReference type="PANTHER" id="PTHR43884:SF20">
    <property type="entry name" value="ACYL-COA DEHYDROGENASE FADE28"/>
    <property type="match status" value="1"/>
</dbReference>